<comment type="caution">
    <text evidence="2">The sequence shown here is derived from an EMBL/GenBank/DDBJ whole genome shotgun (WGS) entry which is preliminary data.</text>
</comment>
<gene>
    <name evidence="2" type="ORF">BCT49_04490</name>
</gene>
<name>A0A2N7K9A4_9VIBR</name>
<sequence>MNIVLSNKALVLISSFSLAAGVLALKFGYEGLFPLFVVVISFFSVVINLYLLCISRADKDVSDSYQ</sequence>
<evidence type="ECO:0000256" key="1">
    <source>
        <dbReference type="SAM" id="Phobius"/>
    </source>
</evidence>
<keyword evidence="1" id="KW-1133">Transmembrane helix</keyword>
<dbReference type="AlphaFoldDB" id="A0A2N7K9A4"/>
<proteinExistence type="predicted"/>
<keyword evidence="1" id="KW-0812">Transmembrane</keyword>
<protein>
    <submittedName>
        <fullName evidence="2">Uncharacterized protein</fullName>
    </submittedName>
</protein>
<feature type="transmembrane region" description="Helical" evidence="1">
    <location>
        <begin position="34"/>
        <end position="54"/>
    </location>
</feature>
<accession>A0A2N7K9A4</accession>
<organism evidence="2 3">
    <name type="scientific">Vibrio lentus</name>
    <dbReference type="NCBI Taxonomy" id="136468"/>
    <lineage>
        <taxon>Bacteria</taxon>
        <taxon>Pseudomonadati</taxon>
        <taxon>Pseudomonadota</taxon>
        <taxon>Gammaproteobacteria</taxon>
        <taxon>Vibrionales</taxon>
        <taxon>Vibrionaceae</taxon>
        <taxon>Vibrio</taxon>
    </lineage>
</organism>
<reference evidence="3" key="1">
    <citation type="submission" date="2016-07" db="EMBL/GenBank/DDBJ databases">
        <title>Nontailed viruses are major unrecognized killers of bacteria in the ocean.</title>
        <authorList>
            <person name="Kauffman K."/>
            <person name="Hussain F."/>
            <person name="Yang J."/>
            <person name="Arevalo P."/>
            <person name="Brown J."/>
            <person name="Cutler M."/>
            <person name="Kelly L."/>
            <person name="Polz M.F."/>
        </authorList>
    </citation>
    <scope>NUCLEOTIDE SEQUENCE [LARGE SCALE GENOMIC DNA]</scope>
    <source>
        <strain evidence="3">10N.261.46.F8</strain>
    </source>
</reference>
<evidence type="ECO:0000313" key="2">
    <source>
        <dbReference type="EMBL" id="PMM71428.1"/>
    </source>
</evidence>
<dbReference type="RefSeq" id="WP_102434993.1">
    <property type="nucleotide sequence ID" value="NZ_CAWNVI010000102.1"/>
</dbReference>
<evidence type="ECO:0000313" key="3">
    <source>
        <dbReference type="Proteomes" id="UP000235406"/>
    </source>
</evidence>
<dbReference type="EMBL" id="MCZK01000102">
    <property type="protein sequence ID" value="PMM71428.1"/>
    <property type="molecule type" value="Genomic_DNA"/>
</dbReference>
<keyword evidence="1" id="KW-0472">Membrane</keyword>
<dbReference type="Proteomes" id="UP000235406">
    <property type="component" value="Unassembled WGS sequence"/>
</dbReference>